<keyword evidence="2" id="KW-1185">Reference proteome</keyword>
<dbReference type="Proteomes" id="UP000243876">
    <property type="component" value="Unassembled WGS sequence"/>
</dbReference>
<evidence type="ECO:0000313" key="2">
    <source>
        <dbReference type="Proteomes" id="UP000243876"/>
    </source>
</evidence>
<organism evidence="1 2">
    <name type="scientific">Sporidiobolus salmonicolor</name>
    <name type="common">Yeast-like fungus</name>
    <name type="synonym">Sporobolomyces salmonicolor</name>
    <dbReference type="NCBI Taxonomy" id="5005"/>
    <lineage>
        <taxon>Eukaryota</taxon>
        <taxon>Fungi</taxon>
        <taxon>Dikarya</taxon>
        <taxon>Basidiomycota</taxon>
        <taxon>Pucciniomycotina</taxon>
        <taxon>Microbotryomycetes</taxon>
        <taxon>Sporidiobolales</taxon>
        <taxon>Sporidiobolaceae</taxon>
        <taxon>Sporobolomyces</taxon>
    </lineage>
</organism>
<dbReference type="PANTHER" id="PTHR38409:SF1">
    <property type="entry name" value="MITOCHONDRIAL ADAPTER PROTEIN MCP1"/>
    <property type="match status" value="1"/>
</dbReference>
<proteinExistence type="predicted"/>
<evidence type="ECO:0000313" key="1">
    <source>
        <dbReference type="EMBL" id="CEQ39908.1"/>
    </source>
</evidence>
<dbReference type="GO" id="GO:0055088">
    <property type="term" value="P:lipid homeostasis"/>
    <property type="evidence" value="ECO:0007669"/>
    <property type="project" value="InterPro"/>
</dbReference>
<reference evidence="2" key="1">
    <citation type="submission" date="2015-02" db="EMBL/GenBank/DDBJ databases">
        <authorList>
            <person name="Gon?alves P."/>
        </authorList>
    </citation>
    <scope>NUCLEOTIDE SEQUENCE [LARGE SCALE GENOMIC DNA]</scope>
</reference>
<feature type="non-terminal residue" evidence="1">
    <location>
        <position position="1"/>
    </location>
</feature>
<gene>
    <name evidence="1" type="primary">SPOSA6832_01462</name>
</gene>
<name>A0A0D6EJI2_SPOSA</name>
<dbReference type="OrthoDB" id="10259513at2759"/>
<dbReference type="PANTHER" id="PTHR38409">
    <property type="entry name" value="MDM10-COMPLEMENTING PROTEIN 1"/>
    <property type="match status" value="1"/>
</dbReference>
<sequence length="347" mass="38145">MPTSSTLNARPSLSLQLVSSTLPVLRLVQNASAASFSIFALVHISGPLSALLPSRPHYLTSAENRANGFLLLGREYYQGEWSEPILVWGSLTAHVLSGIAKRWLEVLQRIERRKLKREEVRQKTRELAATSELPGLAKVSEGEKELVMDEVDELEAELVGTTTADEELVVPASSTEAIPLFPIPNVHQRTGYLLIPILAHHVWLHRLLPSSPFPPISSLSPSFFNYSFTSLSLNHSSLFLRLTSALTYAGVAGLAAYHGLVGWRILLDPTAPRSLAPKRRRAGGKESLRRRITKGCEWQVAFVTLVAGLGLGTARIAGHLGGERTVRMPEWIANRMDLVLRQGYGLA</sequence>
<dbReference type="AlphaFoldDB" id="A0A0D6EJI2"/>
<accession>A0A0D6EJI2</accession>
<dbReference type="InterPro" id="IPR039960">
    <property type="entry name" value="MCP1"/>
</dbReference>
<dbReference type="EMBL" id="CENE01000004">
    <property type="protein sequence ID" value="CEQ39908.1"/>
    <property type="molecule type" value="Genomic_DNA"/>
</dbReference>
<protein>
    <submittedName>
        <fullName evidence="1">SPOSA6832_01462-mRNA-1:cds</fullName>
    </submittedName>
</protein>